<reference evidence="2 3" key="1">
    <citation type="journal article" date="2018" name="Sci. Rep.">
        <title>Genomic signatures of local adaptation to the degree of environmental predictability in rotifers.</title>
        <authorList>
            <person name="Franch-Gras L."/>
            <person name="Hahn C."/>
            <person name="Garcia-Roger E.M."/>
            <person name="Carmona M.J."/>
            <person name="Serra M."/>
            <person name="Gomez A."/>
        </authorList>
    </citation>
    <scope>NUCLEOTIDE SEQUENCE [LARGE SCALE GENOMIC DNA]</scope>
    <source>
        <strain evidence="2">HYR1</strain>
    </source>
</reference>
<name>A0A3M7PMC4_BRAPC</name>
<dbReference type="Proteomes" id="UP000276133">
    <property type="component" value="Unassembled WGS sequence"/>
</dbReference>
<organism evidence="2 3">
    <name type="scientific">Brachionus plicatilis</name>
    <name type="common">Marine rotifer</name>
    <name type="synonym">Brachionus muelleri</name>
    <dbReference type="NCBI Taxonomy" id="10195"/>
    <lineage>
        <taxon>Eukaryota</taxon>
        <taxon>Metazoa</taxon>
        <taxon>Spiralia</taxon>
        <taxon>Gnathifera</taxon>
        <taxon>Rotifera</taxon>
        <taxon>Eurotatoria</taxon>
        <taxon>Monogononta</taxon>
        <taxon>Pseudotrocha</taxon>
        <taxon>Ploima</taxon>
        <taxon>Brachionidae</taxon>
        <taxon>Brachionus</taxon>
    </lineage>
</organism>
<proteinExistence type="predicted"/>
<keyword evidence="1" id="KW-0472">Membrane</keyword>
<accession>A0A3M7PMC4</accession>
<gene>
    <name evidence="2" type="ORF">BpHYR1_017200</name>
</gene>
<evidence type="ECO:0000313" key="3">
    <source>
        <dbReference type="Proteomes" id="UP000276133"/>
    </source>
</evidence>
<dbReference type="EMBL" id="REGN01010059">
    <property type="protein sequence ID" value="RMZ99787.1"/>
    <property type="molecule type" value="Genomic_DNA"/>
</dbReference>
<feature type="transmembrane region" description="Helical" evidence="1">
    <location>
        <begin position="12"/>
        <end position="34"/>
    </location>
</feature>
<sequence length="76" mass="9149">MLAKLLKKFKENFFYLSILNFLLLFFLLSKIRFFSDSELLSKSETSFRFVTLTLEYSELLLIDATKLIHFRKMINE</sequence>
<evidence type="ECO:0000256" key="1">
    <source>
        <dbReference type="SAM" id="Phobius"/>
    </source>
</evidence>
<keyword evidence="3" id="KW-1185">Reference proteome</keyword>
<protein>
    <submittedName>
        <fullName evidence="2">Uncharacterized protein</fullName>
    </submittedName>
</protein>
<evidence type="ECO:0000313" key="2">
    <source>
        <dbReference type="EMBL" id="RMZ99787.1"/>
    </source>
</evidence>
<keyword evidence="1" id="KW-1133">Transmembrane helix</keyword>
<keyword evidence="1" id="KW-0812">Transmembrane</keyword>
<comment type="caution">
    <text evidence="2">The sequence shown here is derived from an EMBL/GenBank/DDBJ whole genome shotgun (WGS) entry which is preliminary data.</text>
</comment>
<dbReference type="AlphaFoldDB" id="A0A3M7PMC4"/>